<keyword evidence="3" id="KW-1185">Reference proteome</keyword>
<accession>A0AAP2CNU6</accession>
<dbReference type="InterPro" id="IPR038461">
    <property type="entry name" value="Schlafen_AlbA_2_dom_sf"/>
</dbReference>
<dbReference type="PANTHER" id="PTHR30595">
    <property type="entry name" value="GLPR-RELATED TRANSCRIPTIONAL REPRESSOR"/>
    <property type="match status" value="1"/>
</dbReference>
<gene>
    <name evidence="2" type="ORF">KI659_14170</name>
</gene>
<keyword evidence="2" id="KW-0067">ATP-binding</keyword>
<dbReference type="Gene3D" id="3.30.950.30">
    <property type="entry name" value="Schlafen, AAA domain"/>
    <property type="match status" value="1"/>
</dbReference>
<keyword evidence="2" id="KW-0547">Nucleotide-binding</keyword>
<comment type="caution">
    <text evidence="2">The sequence shown here is derived from an EMBL/GenBank/DDBJ whole genome shotgun (WGS) entry which is preliminary data.</text>
</comment>
<dbReference type="EMBL" id="JAHCMY010000009">
    <property type="protein sequence ID" value="MBS9525162.1"/>
    <property type="molecule type" value="Genomic_DNA"/>
</dbReference>
<dbReference type="Pfam" id="PF04326">
    <property type="entry name" value="SLFN_AlbA_2"/>
    <property type="match status" value="1"/>
</dbReference>
<dbReference type="AlphaFoldDB" id="A0AAP2CNU6"/>
<reference evidence="2 3" key="1">
    <citation type="submission" date="2021-05" db="EMBL/GenBank/DDBJ databases">
        <authorList>
            <person name="Zhang Z.D."/>
            <person name="Osman G."/>
        </authorList>
    </citation>
    <scope>NUCLEOTIDE SEQUENCE [LARGE SCALE GENOMIC DNA]</scope>
    <source>
        <strain evidence="2 3">KCTC 32217</strain>
    </source>
</reference>
<dbReference type="PANTHER" id="PTHR30595:SF6">
    <property type="entry name" value="SCHLAFEN ALBA-2 DOMAIN-CONTAINING PROTEIN"/>
    <property type="match status" value="1"/>
</dbReference>
<evidence type="ECO:0000313" key="2">
    <source>
        <dbReference type="EMBL" id="MBS9525162.1"/>
    </source>
</evidence>
<evidence type="ECO:0000259" key="1">
    <source>
        <dbReference type="Pfam" id="PF04326"/>
    </source>
</evidence>
<evidence type="ECO:0000313" key="3">
    <source>
        <dbReference type="Proteomes" id="UP001319104"/>
    </source>
</evidence>
<feature type="domain" description="Schlafen AlbA-2" evidence="1">
    <location>
        <begin position="18"/>
        <end position="138"/>
    </location>
</feature>
<dbReference type="Proteomes" id="UP001319104">
    <property type="component" value="Unassembled WGS sequence"/>
</dbReference>
<organism evidence="2 3">
    <name type="scientific">Litoribacter ruber</name>
    <dbReference type="NCBI Taxonomy" id="702568"/>
    <lineage>
        <taxon>Bacteria</taxon>
        <taxon>Pseudomonadati</taxon>
        <taxon>Bacteroidota</taxon>
        <taxon>Cytophagia</taxon>
        <taxon>Cytophagales</taxon>
        <taxon>Cyclobacteriaceae</taxon>
        <taxon>Litoribacter</taxon>
    </lineage>
</organism>
<dbReference type="GO" id="GO:0005524">
    <property type="term" value="F:ATP binding"/>
    <property type="evidence" value="ECO:0007669"/>
    <property type="project" value="UniProtKB-KW"/>
</dbReference>
<protein>
    <submittedName>
        <fullName evidence="2">ATP-binding protein</fullName>
    </submittedName>
</protein>
<sequence length="141" mass="15940">MSIKKDNDFIKEILKSQEGIHLDFKQGISNQSKIAKTIAAFANTKGGKLVIGISDKKQLIGIDAEEEMFMIDQANQKHLLPPAALSFEIFEVDYIDDEKLLEEKFVLVVTIPESSQKPHLHTENEINTLYIRDKDRSIPSA</sequence>
<dbReference type="InterPro" id="IPR007421">
    <property type="entry name" value="Schlafen_AlbA_2_dom"/>
</dbReference>
<name>A0AAP2CNU6_9BACT</name>
<proteinExistence type="predicted"/>